<evidence type="ECO:0000256" key="1">
    <source>
        <dbReference type="SAM" id="Phobius"/>
    </source>
</evidence>
<accession>A0A8I0G046</accession>
<keyword evidence="4" id="KW-1185">Reference proteome</keyword>
<gene>
    <name evidence="3" type="ORF">BJ975_001918</name>
    <name evidence="2" type="ORF">IDH50_18595</name>
</gene>
<dbReference type="AlphaFoldDB" id="A0A8I0G046"/>
<reference evidence="3 4" key="1">
    <citation type="submission" date="2020-07" db="EMBL/GenBank/DDBJ databases">
        <title>Sequencing the genomes of 1000 actinobacteria strains.</title>
        <authorList>
            <person name="Klenk H.-P."/>
        </authorList>
    </citation>
    <scope>NUCLEOTIDE SEQUENCE [LARGE SCALE GENOMIC DNA]</scope>
    <source>
        <strain evidence="3 4">DSM 19087</strain>
    </source>
</reference>
<evidence type="ECO:0000313" key="5">
    <source>
        <dbReference type="Proteomes" id="UP000659061"/>
    </source>
</evidence>
<name>A0A8I0G046_9ACTN</name>
<dbReference type="RefSeq" id="WP_179425354.1">
    <property type="nucleotide sequence ID" value="NZ_BAAAMP010000020.1"/>
</dbReference>
<keyword evidence="1" id="KW-0472">Membrane</keyword>
<organism evidence="2 5">
    <name type="scientific">Aeromicrobium tamlense</name>
    <dbReference type="NCBI Taxonomy" id="375541"/>
    <lineage>
        <taxon>Bacteria</taxon>
        <taxon>Bacillati</taxon>
        <taxon>Actinomycetota</taxon>
        <taxon>Actinomycetes</taxon>
        <taxon>Propionibacteriales</taxon>
        <taxon>Nocardioidaceae</taxon>
        <taxon>Aeromicrobium</taxon>
    </lineage>
</organism>
<dbReference type="EMBL" id="JACWMT010000004">
    <property type="protein sequence ID" value="MBD1272261.1"/>
    <property type="molecule type" value="Genomic_DNA"/>
</dbReference>
<evidence type="ECO:0000313" key="3">
    <source>
        <dbReference type="EMBL" id="NYI38543.1"/>
    </source>
</evidence>
<dbReference type="EMBL" id="JACBZN010000001">
    <property type="protein sequence ID" value="NYI38543.1"/>
    <property type="molecule type" value="Genomic_DNA"/>
</dbReference>
<sequence length="194" mass="21036">MSTTSTDRAASGPRPTARRRRKGIVAILVAIVLVAAGMVAWNWWTHPKAFGGLGDGYEPDPRPLADSALSTTVVFPKIKGSPETVTIRGLDATFSENTAKAGATFWICHMTEGGAPILAVFDPESTCADIEKVTTPMRFEHGVRPDSDYLFVTITPTRAGVARLSSIDVDYRRPEHFHQRGTQTIQVGAEVNAR</sequence>
<dbReference type="Proteomes" id="UP000587211">
    <property type="component" value="Unassembled WGS sequence"/>
</dbReference>
<keyword evidence="1" id="KW-1133">Transmembrane helix</keyword>
<comment type="caution">
    <text evidence="2">The sequence shown here is derived from an EMBL/GenBank/DDBJ whole genome shotgun (WGS) entry which is preliminary data.</text>
</comment>
<evidence type="ECO:0000313" key="4">
    <source>
        <dbReference type="Proteomes" id="UP000587211"/>
    </source>
</evidence>
<keyword evidence="1" id="KW-0812">Transmembrane</keyword>
<protein>
    <submittedName>
        <fullName evidence="2">Uncharacterized protein</fullName>
    </submittedName>
</protein>
<proteinExistence type="predicted"/>
<reference evidence="2" key="2">
    <citation type="submission" date="2020-09" db="EMBL/GenBank/DDBJ databases">
        <title>Novel species in genus Aeromicrobium.</title>
        <authorList>
            <person name="Zhang G."/>
        </authorList>
    </citation>
    <scope>NUCLEOTIDE SEQUENCE</scope>
    <source>
        <strain evidence="2">SSW1-57</strain>
    </source>
</reference>
<evidence type="ECO:0000313" key="2">
    <source>
        <dbReference type="EMBL" id="MBD1272261.1"/>
    </source>
</evidence>
<dbReference type="Proteomes" id="UP000659061">
    <property type="component" value="Unassembled WGS sequence"/>
</dbReference>
<feature type="transmembrane region" description="Helical" evidence="1">
    <location>
        <begin position="24"/>
        <end position="44"/>
    </location>
</feature>